<protein>
    <recommendedName>
        <fullName evidence="1">non-specific serine/threonine protein kinase</fullName>
        <ecNumber evidence="1">2.7.11.1</ecNumber>
    </recommendedName>
</protein>
<keyword evidence="13" id="KW-1185">Reference proteome</keyword>
<keyword evidence="2 12" id="KW-0723">Serine/threonine-protein kinase</keyword>
<feature type="region of interest" description="Disordered" evidence="9">
    <location>
        <begin position="548"/>
        <end position="571"/>
    </location>
</feature>
<evidence type="ECO:0000256" key="1">
    <source>
        <dbReference type="ARBA" id="ARBA00012513"/>
    </source>
</evidence>
<evidence type="ECO:0000313" key="12">
    <source>
        <dbReference type="EMBL" id="AEB09884.1"/>
    </source>
</evidence>
<dbReference type="GO" id="GO:0005524">
    <property type="term" value="F:ATP binding"/>
    <property type="evidence" value="ECO:0007669"/>
    <property type="project" value="UniProtKB-KW"/>
</dbReference>
<dbReference type="OrthoDB" id="9801841at2"/>
<accession>F2NIB5</accession>
<feature type="domain" description="Protein kinase" evidence="11">
    <location>
        <begin position="19"/>
        <end position="268"/>
    </location>
</feature>
<dbReference type="EMBL" id="CP002629">
    <property type="protein sequence ID" value="AEB09884.1"/>
    <property type="molecule type" value="Genomic_DNA"/>
</dbReference>
<reference evidence="13" key="2">
    <citation type="submission" date="2011-03" db="EMBL/GenBank/DDBJ databases">
        <title>The complete genome of Desulfobacca acetoxidans DSM 11109.</title>
        <authorList>
            <consortium name="US DOE Joint Genome Institute (JGI-PGF)"/>
            <person name="Lucas S."/>
            <person name="Copeland A."/>
            <person name="Lapidus A."/>
            <person name="Bruce D."/>
            <person name="Goodwin L."/>
            <person name="Pitluck S."/>
            <person name="Peters L."/>
            <person name="Kyrpides N."/>
            <person name="Mavromatis K."/>
            <person name="Ivanova N."/>
            <person name="Ovchinnikova G."/>
            <person name="Teshima H."/>
            <person name="Detter J.C."/>
            <person name="Han C."/>
            <person name="Land M."/>
            <person name="Hauser L."/>
            <person name="Markowitz V."/>
            <person name="Cheng J.-F."/>
            <person name="Hugenholtz P."/>
            <person name="Woyke T."/>
            <person name="Wu D."/>
            <person name="Spring S."/>
            <person name="Schueler E."/>
            <person name="Brambilla E."/>
            <person name="Klenk H.-P."/>
            <person name="Eisen J.A."/>
        </authorList>
    </citation>
    <scope>NUCLEOTIDE SEQUENCE [LARGE SCALE GENOMIC DNA]</scope>
    <source>
        <strain evidence="13">ATCC 700848 / DSM 11109 / ASRB2</strain>
    </source>
</reference>
<keyword evidence="10" id="KW-0472">Membrane</keyword>
<dbReference type="Gene3D" id="3.30.200.20">
    <property type="entry name" value="Phosphorylase Kinase, domain 1"/>
    <property type="match status" value="1"/>
</dbReference>
<evidence type="ECO:0000256" key="8">
    <source>
        <dbReference type="ARBA" id="ARBA00048679"/>
    </source>
</evidence>
<dbReference type="PROSITE" id="PS50011">
    <property type="entry name" value="PROTEIN_KINASE_DOM"/>
    <property type="match status" value="1"/>
</dbReference>
<evidence type="ECO:0000256" key="7">
    <source>
        <dbReference type="ARBA" id="ARBA00047899"/>
    </source>
</evidence>
<evidence type="ECO:0000256" key="9">
    <source>
        <dbReference type="SAM" id="MobiDB-lite"/>
    </source>
</evidence>
<keyword evidence="4" id="KW-0547">Nucleotide-binding</keyword>
<keyword evidence="5 12" id="KW-0418">Kinase</keyword>
<sequence>MDTQGQGSFVPGMVIGRRYELIRVMRSEAHGKVMLARDQALDVEVGLKCLSNEVPEFDRLLEYYRREALTGMKLHHPQILGIHHLDETEEGVFLVQEPFAGNSLWELLGQSEALTINDSLYFIEVLAQGVAYIHKQGVIHQNFNPQQVLVSATEGIKIINLAFPTELAEIQAYPDLKAYIAPEVWQGRKPLAASNIFSLSVIGYRMLTGALPFPMLTDEIMPYQAAQQPLDLEKIPESLQPLFLRGLHPDPGKRFPAATDFLSQLSILRERLAITGPSRKKRPEEEGLVAVTGGAKAASRPPSGAAEPVVEIDSDWQAPEPIPRRSYWEQMLAWLQEQQHRLTEYLGPEPLRLNRHKQLAAGVGGFLTLLLLIYALSSLFLPKPRVELAQRPESGRDSAPAIQAPLELKPSPPVGSPGPPQEIQPESTISTTSPPASVHAPVIPPGSSLNAPVVEKTKPQPSVASTAAKAKTLQTATKSPARPKSPVKAQPAVKTPKTAMKLAATYDKPAEAAKYANTLSKQGKRTIVKKVVKGKKTFYQVWVNPAAGQSQQGATAAKPKTAAKTGVARPH</sequence>
<dbReference type="Pfam" id="PF00069">
    <property type="entry name" value="Pkinase"/>
    <property type="match status" value="1"/>
</dbReference>
<dbReference type="RefSeq" id="WP_013706993.1">
    <property type="nucleotide sequence ID" value="NC_015388.1"/>
</dbReference>
<keyword evidence="10" id="KW-1133">Transmembrane helix</keyword>
<evidence type="ECO:0000256" key="10">
    <source>
        <dbReference type="SAM" id="Phobius"/>
    </source>
</evidence>
<dbReference type="CDD" id="cd14014">
    <property type="entry name" value="STKc_PknB_like"/>
    <property type="match status" value="1"/>
</dbReference>
<dbReference type="HOGENOM" id="CLU_477124_0_0_7"/>
<feature type="transmembrane region" description="Helical" evidence="10">
    <location>
        <begin position="359"/>
        <end position="381"/>
    </location>
</feature>
<feature type="compositionally biased region" description="Low complexity" evidence="9">
    <location>
        <begin position="466"/>
        <end position="478"/>
    </location>
</feature>
<evidence type="ECO:0000259" key="11">
    <source>
        <dbReference type="PROSITE" id="PS50011"/>
    </source>
</evidence>
<keyword evidence="3" id="KW-0808">Transferase</keyword>
<proteinExistence type="predicted"/>
<dbReference type="PANTHER" id="PTHR43895:SF32">
    <property type="entry name" value="SERINE_THREONINE-PROTEIN KINASE CHK1"/>
    <property type="match status" value="1"/>
</dbReference>
<feature type="region of interest" description="Disordered" evidence="9">
    <location>
        <begin position="405"/>
        <end position="496"/>
    </location>
</feature>
<organism evidence="12 13">
    <name type="scientific">Desulfobacca acetoxidans (strain ATCC 700848 / DSM 11109 / ASRB2)</name>
    <dbReference type="NCBI Taxonomy" id="880072"/>
    <lineage>
        <taxon>Bacteria</taxon>
        <taxon>Pseudomonadati</taxon>
        <taxon>Thermodesulfobacteriota</taxon>
        <taxon>Desulfobaccia</taxon>
        <taxon>Desulfobaccales</taxon>
        <taxon>Desulfobaccaceae</taxon>
        <taxon>Desulfobacca</taxon>
    </lineage>
</organism>
<dbReference type="eggNOG" id="COG0515">
    <property type="taxonomic scope" value="Bacteria"/>
</dbReference>
<dbReference type="AlphaFoldDB" id="F2NIB5"/>
<gene>
    <name evidence="12" type="ordered locus">Desac_2055</name>
</gene>
<dbReference type="PANTHER" id="PTHR43895">
    <property type="entry name" value="CALCIUM/CALMODULIN-DEPENDENT PROTEIN KINASE KINASE-RELATED"/>
    <property type="match status" value="1"/>
</dbReference>
<keyword evidence="6" id="KW-0067">ATP-binding</keyword>
<dbReference type="STRING" id="880072.Desac_2055"/>
<evidence type="ECO:0000256" key="4">
    <source>
        <dbReference type="ARBA" id="ARBA00022741"/>
    </source>
</evidence>
<dbReference type="GO" id="GO:0004674">
    <property type="term" value="F:protein serine/threonine kinase activity"/>
    <property type="evidence" value="ECO:0007669"/>
    <property type="project" value="UniProtKB-KW"/>
</dbReference>
<feature type="compositionally biased region" description="Polar residues" evidence="9">
    <location>
        <begin position="424"/>
        <end position="435"/>
    </location>
</feature>
<evidence type="ECO:0000256" key="6">
    <source>
        <dbReference type="ARBA" id="ARBA00022840"/>
    </source>
</evidence>
<feature type="region of interest" description="Disordered" evidence="9">
    <location>
        <begin position="276"/>
        <end position="308"/>
    </location>
</feature>
<evidence type="ECO:0000256" key="2">
    <source>
        <dbReference type="ARBA" id="ARBA00022527"/>
    </source>
</evidence>
<evidence type="ECO:0000256" key="5">
    <source>
        <dbReference type="ARBA" id="ARBA00022777"/>
    </source>
</evidence>
<reference evidence="12 13" key="1">
    <citation type="journal article" date="2011" name="Stand. Genomic Sci.">
        <title>Complete genome sequence of the acetate-degrading sulfate reducer Desulfobacca acetoxidans type strain (ASRB2).</title>
        <authorList>
            <person name="Goker M."/>
            <person name="Teshima H."/>
            <person name="Lapidus A."/>
            <person name="Nolan M."/>
            <person name="Lucas S."/>
            <person name="Hammon N."/>
            <person name="Deshpande S."/>
            <person name="Cheng J.F."/>
            <person name="Tapia R."/>
            <person name="Han C."/>
            <person name="Goodwin L."/>
            <person name="Pitluck S."/>
            <person name="Huntemann M."/>
            <person name="Liolios K."/>
            <person name="Ivanova N."/>
            <person name="Pagani I."/>
            <person name="Mavromatis K."/>
            <person name="Ovchinikova G."/>
            <person name="Pati A."/>
            <person name="Chen A."/>
            <person name="Palaniappan K."/>
            <person name="Land M."/>
            <person name="Hauser L."/>
            <person name="Brambilla E.M."/>
            <person name="Rohde M."/>
            <person name="Spring S."/>
            <person name="Detter J.C."/>
            <person name="Woyke T."/>
            <person name="Bristow J."/>
            <person name="Eisen J.A."/>
            <person name="Markowitz V."/>
            <person name="Hugenholtz P."/>
            <person name="Kyrpides N.C."/>
            <person name="Klenk H.P."/>
        </authorList>
    </citation>
    <scope>NUCLEOTIDE SEQUENCE [LARGE SCALE GENOMIC DNA]</scope>
    <source>
        <strain evidence="13">ATCC 700848 / DSM 11109 / ASRB2</strain>
    </source>
</reference>
<dbReference type="KEGG" id="dao:Desac_2055"/>
<evidence type="ECO:0000313" key="13">
    <source>
        <dbReference type="Proteomes" id="UP000000483"/>
    </source>
</evidence>
<dbReference type="EC" id="2.7.11.1" evidence="1"/>
<feature type="compositionally biased region" description="Low complexity" evidence="9">
    <location>
        <begin position="548"/>
        <end position="565"/>
    </location>
</feature>
<dbReference type="GO" id="GO:0007165">
    <property type="term" value="P:signal transduction"/>
    <property type="evidence" value="ECO:0007669"/>
    <property type="project" value="TreeGrafter"/>
</dbReference>
<evidence type="ECO:0000256" key="3">
    <source>
        <dbReference type="ARBA" id="ARBA00022679"/>
    </source>
</evidence>
<name>F2NIB5_DESAR</name>
<dbReference type="SUPFAM" id="SSF56112">
    <property type="entry name" value="Protein kinase-like (PK-like)"/>
    <property type="match status" value="1"/>
</dbReference>
<comment type="catalytic activity">
    <reaction evidence="7">
        <text>L-threonyl-[protein] + ATP = O-phospho-L-threonyl-[protein] + ADP + H(+)</text>
        <dbReference type="Rhea" id="RHEA:46608"/>
        <dbReference type="Rhea" id="RHEA-COMP:11060"/>
        <dbReference type="Rhea" id="RHEA-COMP:11605"/>
        <dbReference type="ChEBI" id="CHEBI:15378"/>
        <dbReference type="ChEBI" id="CHEBI:30013"/>
        <dbReference type="ChEBI" id="CHEBI:30616"/>
        <dbReference type="ChEBI" id="CHEBI:61977"/>
        <dbReference type="ChEBI" id="CHEBI:456216"/>
        <dbReference type="EC" id="2.7.11.1"/>
    </reaction>
</comment>
<dbReference type="Proteomes" id="UP000000483">
    <property type="component" value="Chromosome"/>
</dbReference>
<dbReference type="InterPro" id="IPR000719">
    <property type="entry name" value="Prot_kinase_dom"/>
</dbReference>
<dbReference type="InterPro" id="IPR011009">
    <property type="entry name" value="Kinase-like_dom_sf"/>
</dbReference>
<keyword evidence="10" id="KW-0812">Transmembrane</keyword>
<comment type="catalytic activity">
    <reaction evidence="8">
        <text>L-seryl-[protein] + ATP = O-phospho-L-seryl-[protein] + ADP + H(+)</text>
        <dbReference type="Rhea" id="RHEA:17989"/>
        <dbReference type="Rhea" id="RHEA-COMP:9863"/>
        <dbReference type="Rhea" id="RHEA-COMP:11604"/>
        <dbReference type="ChEBI" id="CHEBI:15378"/>
        <dbReference type="ChEBI" id="CHEBI:29999"/>
        <dbReference type="ChEBI" id="CHEBI:30616"/>
        <dbReference type="ChEBI" id="CHEBI:83421"/>
        <dbReference type="ChEBI" id="CHEBI:456216"/>
        <dbReference type="EC" id="2.7.11.1"/>
    </reaction>
</comment>
<feature type="compositionally biased region" description="Pro residues" evidence="9">
    <location>
        <begin position="410"/>
        <end position="422"/>
    </location>
</feature>
<dbReference type="Gene3D" id="1.10.510.10">
    <property type="entry name" value="Transferase(Phosphotransferase) domain 1"/>
    <property type="match status" value="1"/>
</dbReference>